<evidence type="ECO:0000313" key="3">
    <source>
        <dbReference type="Proteomes" id="UP001525968"/>
    </source>
</evidence>
<dbReference type="SUPFAM" id="SSF110857">
    <property type="entry name" value="Gamma-glutamyl cyclotransferase-like"/>
    <property type="match status" value="1"/>
</dbReference>
<dbReference type="CDD" id="cd06661">
    <property type="entry name" value="GGCT_like"/>
    <property type="match status" value="1"/>
</dbReference>
<dbReference type="EMBL" id="JAODYH010000003">
    <property type="protein sequence ID" value="MCT9809902.1"/>
    <property type="molecule type" value="Genomic_DNA"/>
</dbReference>
<comment type="caution">
    <text evidence="2">The sequence shown here is derived from an EMBL/GenBank/DDBJ whole genome shotgun (WGS) entry which is preliminary data.</text>
</comment>
<feature type="domain" description="Gamma-glutamylcyclotransferase AIG2-like" evidence="1">
    <location>
        <begin position="17"/>
        <end position="140"/>
    </location>
</feature>
<dbReference type="RefSeq" id="WP_261498873.1">
    <property type="nucleotide sequence ID" value="NZ_JAODYH010000003.1"/>
</dbReference>
<evidence type="ECO:0000313" key="2">
    <source>
        <dbReference type="EMBL" id="MCT9809902.1"/>
    </source>
</evidence>
<protein>
    <submittedName>
        <fullName evidence="2">Gamma-glutamylcyclotransferase</fullName>
    </submittedName>
</protein>
<keyword evidence="3" id="KW-1185">Reference proteome</keyword>
<dbReference type="InterPro" id="IPR013024">
    <property type="entry name" value="GGCT-like"/>
</dbReference>
<proteinExistence type="predicted"/>
<dbReference type="Proteomes" id="UP001525968">
    <property type="component" value="Unassembled WGS sequence"/>
</dbReference>
<reference evidence="2 3" key="1">
    <citation type="submission" date="2022-09" db="EMBL/GenBank/DDBJ databases">
        <title>Draft genome of isolate Be4.</title>
        <authorList>
            <person name="Sanchez-Castro I."/>
            <person name="Martinez-Rodriguez P."/>
            <person name="Descostes M."/>
            <person name="Merroun M."/>
        </authorList>
    </citation>
    <scope>NUCLEOTIDE SEQUENCE [LARGE SCALE GENOMIC DNA]</scope>
    <source>
        <strain evidence="2 3">Be4</strain>
    </source>
</reference>
<dbReference type="Pfam" id="PF06094">
    <property type="entry name" value="GGACT"/>
    <property type="match status" value="1"/>
</dbReference>
<dbReference type="Gene3D" id="3.10.490.10">
    <property type="entry name" value="Gamma-glutamyl cyclotransferase-like"/>
    <property type="match status" value="1"/>
</dbReference>
<accession>A0ABT2PKZ1</accession>
<organism evidence="2 3">
    <name type="scientific">Acidovorax bellezanensis</name>
    <dbReference type="NCBI Taxonomy" id="2976702"/>
    <lineage>
        <taxon>Bacteria</taxon>
        <taxon>Pseudomonadati</taxon>
        <taxon>Pseudomonadota</taxon>
        <taxon>Betaproteobacteria</taxon>
        <taxon>Burkholderiales</taxon>
        <taxon>Comamonadaceae</taxon>
        <taxon>Acidovorax</taxon>
    </lineage>
</organism>
<name>A0ABT2PKZ1_9BURK</name>
<dbReference type="InterPro" id="IPR036568">
    <property type="entry name" value="GGCT-like_sf"/>
</dbReference>
<evidence type="ECO:0000259" key="1">
    <source>
        <dbReference type="Pfam" id="PF06094"/>
    </source>
</evidence>
<gene>
    <name evidence="2" type="ORF">N0K08_04600</name>
</gene>
<dbReference type="InterPro" id="IPR009288">
    <property type="entry name" value="AIG2-like_dom"/>
</dbReference>
<sequence>MTVSDPLRHLPCGCGQVAVYGSLRQGGRNDIRRWQADLACLGRTWLHGQLYDLGGYPGLVLDGTRPVLAEVYALTPALECWLDELEGVWPQASGEYVKRIVDVLVIPPDGGHLRFMPVLVYEVQPAVVRDLTPIDASDWQAWLAHRLH</sequence>